<comment type="subcellular location">
    <subcellularLocation>
        <location evidence="1 7">Cell membrane</location>
        <topology evidence="1 7">Multi-pass membrane protein</topology>
    </subcellularLocation>
</comment>
<dbReference type="GO" id="GO:0005886">
    <property type="term" value="C:plasma membrane"/>
    <property type="evidence" value="ECO:0007669"/>
    <property type="project" value="UniProtKB-SubCell"/>
</dbReference>
<feature type="transmembrane region" description="Helical" evidence="7">
    <location>
        <begin position="217"/>
        <end position="238"/>
    </location>
</feature>
<evidence type="ECO:0000256" key="6">
    <source>
        <dbReference type="ARBA" id="ARBA00023136"/>
    </source>
</evidence>
<name>A0A7C1JSS2_9CHLR</name>
<evidence type="ECO:0000256" key="3">
    <source>
        <dbReference type="ARBA" id="ARBA00022475"/>
    </source>
</evidence>
<dbReference type="Gene3D" id="1.10.3720.10">
    <property type="entry name" value="MetI-like"/>
    <property type="match status" value="1"/>
</dbReference>
<dbReference type="EMBL" id="DSMG01000197">
    <property type="protein sequence ID" value="HDX33645.1"/>
    <property type="molecule type" value="Genomic_DNA"/>
</dbReference>
<proteinExistence type="inferred from homology"/>
<feature type="domain" description="ABC transmembrane type-1" evidence="8">
    <location>
        <begin position="107"/>
        <end position="297"/>
    </location>
</feature>
<dbReference type="PANTHER" id="PTHR43744:SF12">
    <property type="entry name" value="ABC TRANSPORTER PERMEASE PROTEIN MG189-RELATED"/>
    <property type="match status" value="1"/>
</dbReference>
<dbReference type="PANTHER" id="PTHR43744">
    <property type="entry name" value="ABC TRANSPORTER PERMEASE PROTEIN MG189-RELATED-RELATED"/>
    <property type="match status" value="1"/>
</dbReference>
<gene>
    <name evidence="9" type="ORF">ENQ20_19500</name>
</gene>
<feature type="transmembrane region" description="Helical" evidence="7">
    <location>
        <begin position="142"/>
        <end position="166"/>
    </location>
</feature>
<feature type="transmembrane region" description="Helical" evidence="7">
    <location>
        <begin position="276"/>
        <end position="297"/>
    </location>
</feature>
<keyword evidence="4 7" id="KW-0812">Transmembrane</keyword>
<keyword evidence="5 7" id="KW-1133">Transmembrane helix</keyword>
<reference evidence="9" key="1">
    <citation type="journal article" date="2020" name="mSystems">
        <title>Genome- and Community-Level Interaction Insights into Carbon Utilization and Element Cycling Functions of Hydrothermarchaeota in Hydrothermal Sediment.</title>
        <authorList>
            <person name="Zhou Z."/>
            <person name="Liu Y."/>
            <person name="Xu W."/>
            <person name="Pan J."/>
            <person name="Luo Z.H."/>
            <person name="Li M."/>
        </authorList>
    </citation>
    <scope>NUCLEOTIDE SEQUENCE [LARGE SCALE GENOMIC DNA]</scope>
    <source>
        <strain evidence="9">SpSt-289</strain>
    </source>
</reference>
<evidence type="ECO:0000256" key="5">
    <source>
        <dbReference type="ARBA" id="ARBA00022989"/>
    </source>
</evidence>
<dbReference type="InterPro" id="IPR000515">
    <property type="entry name" value="MetI-like"/>
</dbReference>
<dbReference type="PROSITE" id="PS50928">
    <property type="entry name" value="ABC_TM1"/>
    <property type="match status" value="1"/>
</dbReference>
<evidence type="ECO:0000256" key="7">
    <source>
        <dbReference type="RuleBase" id="RU363032"/>
    </source>
</evidence>
<evidence type="ECO:0000313" key="9">
    <source>
        <dbReference type="EMBL" id="HDX33645.1"/>
    </source>
</evidence>
<evidence type="ECO:0000256" key="1">
    <source>
        <dbReference type="ARBA" id="ARBA00004651"/>
    </source>
</evidence>
<comment type="similarity">
    <text evidence="7">Belongs to the binding-protein-dependent transport system permease family.</text>
</comment>
<evidence type="ECO:0000259" key="8">
    <source>
        <dbReference type="PROSITE" id="PS50928"/>
    </source>
</evidence>
<evidence type="ECO:0000256" key="2">
    <source>
        <dbReference type="ARBA" id="ARBA00022448"/>
    </source>
</evidence>
<keyword evidence="2 7" id="KW-0813">Transport</keyword>
<keyword evidence="6 7" id="KW-0472">Membrane</keyword>
<evidence type="ECO:0000256" key="4">
    <source>
        <dbReference type="ARBA" id="ARBA00022692"/>
    </source>
</evidence>
<comment type="caution">
    <text evidence="9">The sequence shown here is derived from an EMBL/GenBank/DDBJ whole genome shotgun (WGS) entry which is preliminary data.</text>
</comment>
<sequence length="312" mass="34480">MATEQAIEPSAALGRTRAAGRTWGDRFWQIVILLLLILSASISLFPLYWLFVTAITPASATVKLPPQLIPSNPTLENIVNLIQLSGTGGLRIVGLENVRMSRMVLWFVNTLLLALVSTGIHVVFDTMAGYAFAKRKFPGSNLFFWMILAALMIPGQVTLVPLYLMITQLKLVNTFPGVLLPGLADVIGIFLLKQYIQTMPSELEEAARMDGASEWKTFTNVIVPLAAPAIAVTAIFAFQRYWNSFLWPLVVLQNPDLFTLQVGLSYLYTSEFGTNYGLLMSGAALASIPMIIFFFAFQRYFMQGLRVGAIKG</sequence>
<protein>
    <submittedName>
        <fullName evidence="9">Carbohydrate ABC transporter permease</fullName>
    </submittedName>
</protein>
<dbReference type="CDD" id="cd06261">
    <property type="entry name" value="TM_PBP2"/>
    <property type="match status" value="1"/>
</dbReference>
<dbReference type="SUPFAM" id="SSF161098">
    <property type="entry name" value="MetI-like"/>
    <property type="match status" value="1"/>
</dbReference>
<accession>A0A7C1JSS2</accession>
<dbReference type="InterPro" id="IPR035906">
    <property type="entry name" value="MetI-like_sf"/>
</dbReference>
<organism evidence="9">
    <name type="scientific">Caldilinea aerophila</name>
    <dbReference type="NCBI Taxonomy" id="133453"/>
    <lineage>
        <taxon>Bacteria</taxon>
        <taxon>Bacillati</taxon>
        <taxon>Chloroflexota</taxon>
        <taxon>Caldilineae</taxon>
        <taxon>Caldilineales</taxon>
        <taxon>Caldilineaceae</taxon>
        <taxon>Caldilinea</taxon>
    </lineage>
</organism>
<dbReference type="GO" id="GO:0055085">
    <property type="term" value="P:transmembrane transport"/>
    <property type="evidence" value="ECO:0007669"/>
    <property type="project" value="InterPro"/>
</dbReference>
<feature type="transmembrane region" description="Helical" evidence="7">
    <location>
        <begin position="104"/>
        <end position="130"/>
    </location>
</feature>
<feature type="transmembrane region" description="Helical" evidence="7">
    <location>
        <begin position="27"/>
        <end position="51"/>
    </location>
</feature>
<dbReference type="AlphaFoldDB" id="A0A7C1JSS2"/>
<dbReference type="Pfam" id="PF00528">
    <property type="entry name" value="BPD_transp_1"/>
    <property type="match status" value="1"/>
</dbReference>
<keyword evidence="3" id="KW-1003">Cell membrane</keyword>